<feature type="domain" description="RAVE complex protein Rav1 C-terminal" evidence="3">
    <location>
        <begin position="1837"/>
        <end position="2471"/>
    </location>
</feature>
<feature type="region of interest" description="Disordered" evidence="1">
    <location>
        <begin position="1022"/>
        <end position="1204"/>
    </location>
</feature>
<feature type="region of interest" description="Disordered" evidence="1">
    <location>
        <begin position="2516"/>
        <end position="2546"/>
    </location>
</feature>
<dbReference type="InterPro" id="IPR036322">
    <property type="entry name" value="WD40_repeat_dom_sf"/>
</dbReference>
<evidence type="ECO:0000313" key="5">
    <source>
        <dbReference type="EMBL" id="VIO58327.1"/>
    </source>
</evidence>
<feature type="compositionally biased region" description="Polar residues" evidence="1">
    <location>
        <begin position="1087"/>
        <end position="1122"/>
    </location>
</feature>
<feature type="compositionally biased region" description="Basic and acidic residues" evidence="1">
    <location>
        <begin position="362"/>
        <end position="372"/>
    </location>
</feature>
<dbReference type="Proteomes" id="UP000746612">
    <property type="component" value="Unassembled WGS sequence"/>
</dbReference>
<feature type="compositionally biased region" description="Polar residues" evidence="1">
    <location>
        <begin position="1041"/>
        <end position="1050"/>
    </location>
</feature>
<dbReference type="SUPFAM" id="SSF50978">
    <property type="entry name" value="WD40 repeat-like"/>
    <property type="match status" value="1"/>
</dbReference>
<feature type="compositionally biased region" description="Acidic residues" evidence="1">
    <location>
        <begin position="228"/>
        <end position="238"/>
    </location>
</feature>
<evidence type="ECO:0000256" key="1">
    <source>
        <dbReference type="SAM" id="MobiDB-lite"/>
    </source>
</evidence>
<name>A0A4E9DF18_GIBZA</name>
<gene>
    <name evidence="5" type="ORF">FUG_LOCUS296880</name>
    <name evidence="4" type="ORF">MDCFG202_LOCUS117611</name>
</gene>
<dbReference type="EMBL" id="CAJPIJ010000094">
    <property type="protein sequence ID" value="CAG1973517.1"/>
    <property type="molecule type" value="Genomic_DNA"/>
</dbReference>
<evidence type="ECO:0008006" key="6">
    <source>
        <dbReference type="Google" id="ProtNLM"/>
    </source>
</evidence>
<feature type="compositionally biased region" description="Polar residues" evidence="1">
    <location>
        <begin position="171"/>
        <end position="188"/>
    </location>
</feature>
<evidence type="ECO:0000313" key="4">
    <source>
        <dbReference type="EMBL" id="CAG1973517.1"/>
    </source>
</evidence>
<evidence type="ECO:0000259" key="3">
    <source>
        <dbReference type="Pfam" id="PF12234"/>
    </source>
</evidence>
<protein>
    <recommendedName>
        <fullName evidence="6">Regulator of V-ATPase in vacuolar membrane protein 1</fullName>
    </recommendedName>
</protein>
<feature type="compositionally biased region" description="Low complexity" evidence="1">
    <location>
        <begin position="10"/>
        <end position="26"/>
    </location>
</feature>
<dbReference type="PANTHER" id="PTHR13950">
    <property type="entry name" value="RABCONNECTIN-RELATED"/>
    <property type="match status" value="1"/>
</dbReference>
<proteinExistence type="predicted"/>
<evidence type="ECO:0000259" key="2">
    <source>
        <dbReference type="Pfam" id="PF08457"/>
    </source>
</evidence>
<feature type="compositionally biased region" description="Polar residues" evidence="1">
    <location>
        <begin position="1179"/>
        <end position="1192"/>
    </location>
</feature>
<reference evidence="4" key="2">
    <citation type="submission" date="2021-03" db="EMBL/GenBank/DDBJ databases">
        <authorList>
            <person name="Alouane T."/>
            <person name="Langin T."/>
            <person name="Bonhomme L."/>
        </authorList>
    </citation>
    <scope>NUCLEOTIDE SEQUENCE</scope>
    <source>
        <strain evidence="4">MDC_Fg202</strain>
    </source>
</reference>
<dbReference type="GO" id="GO:0007035">
    <property type="term" value="P:vacuolar acidification"/>
    <property type="evidence" value="ECO:0007669"/>
    <property type="project" value="TreeGrafter"/>
</dbReference>
<feature type="region of interest" description="Disordered" evidence="1">
    <location>
        <begin position="1"/>
        <end position="52"/>
    </location>
</feature>
<dbReference type="InterPro" id="IPR052208">
    <property type="entry name" value="DmX-like/RAVE_component"/>
</dbReference>
<dbReference type="EMBL" id="CAAKMV010000132">
    <property type="protein sequence ID" value="VIO58327.1"/>
    <property type="molecule type" value="Genomic_DNA"/>
</dbReference>
<dbReference type="Pfam" id="PF08457">
    <property type="entry name" value="Sfi1"/>
    <property type="match status" value="1"/>
</dbReference>
<dbReference type="InterPro" id="IPR015943">
    <property type="entry name" value="WD40/YVTN_repeat-like_dom_sf"/>
</dbReference>
<dbReference type="GO" id="GO:0043291">
    <property type="term" value="C:RAVE complex"/>
    <property type="evidence" value="ECO:0007669"/>
    <property type="project" value="TreeGrafter"/>
</dbReference>
<feature type="compositionally biased region" description="Pro residues" evidence="1">
    <location>
        <begin position="205"/>
        <end position="216"/>
    </location>
</feature>
<dbReference type="InterPro" id="IPR022033">
    <property type="entry name" value="Rav1p_C"/>
</dbReference>
<feature type="domain" description="Sfi1 spindle body" evidence="2">
    <location>
        <begin position="448"/>
        <end position="684"/>
    </location>
</feature>
<feature type="region of interest" description="Disordered" evidence="1">
    <location>
        <begin position="153"/>
        <end position="242"/>
    </location>
</feature>
<feature type="region of interest" description="Disordered" evidence="1">
    <location>
        <begin position="362"/>
        <end position="404"/>
    </location>
</feature>
<reference evidence="5" key="1">
    <citation type="submission" date="2019-04" db="EMBL/GenBank/DDBJ databases">
        <authorList>
            <person name="Melise S."/>
            <person name="Noan J."/>
            <person name="Okalmin O."/>
        </authorList>
    </citation>
    <scope>NUCLEOTIDE SEQUENCE</scope>
    <source>
        <strain evidence="5">FN9</strain>
    </source>
</reference>
<feature type="region of interest" description="Disordered" evidence="1">
    <location>
        <begin position="306"/>
        <end position="326"/>
    </location>
</feature>
<sequence length="2546" mass="287898">MPPDFSNPVSNATSPAASMSPAAHRAVSPSDDGRSSNASRAPSQDPYYSNEGPYSMALTRSDIATLHAVVVAAQELLDSAPEPKPLPAAALFKAYDAILPTYGIDPDSDHHLSTFVFRVGGEQGEGSLLDKFQSILNRMGIVLEFGDNTTVSVRTSTSQSPAASSTSRQSNASIQQKENQHDNQQNGHVTAEVGAPQPLLSSSPLPSPSPSPPPRSPYHQQDEHEQDFSETDEEDGQYEEMRKAVVSSAMNRWRSLVANRRAQPAQRIPSFPSIPEEASADVRNFEAYSHDGKPAATANGTATSVQMNGIEPHSQPSVKEPTDIQSKPVSTQSFMHQPLAVLSNAIRSTASLIRDHAPQVVHDEEHPLHDDEVPQSPREGSNRPDEIEEAPSDSMHDAQEVHSPTVVAQHSTANHNEGTITHHSAHQEYQEDTPTQQAAAEDDLLTPEQQVESEKEHNRLLKRASRAREIYLASKVFNHWADRTARRLERDAVARRHMIRFRYFRSWSQAPALREPTIDDMRTAVIVKKWQRAVIKDRNLQEIARTTARAYELGKIQHVLDCWHCHRLKHLGCQMTASRSRSGAVSKWLSKASHDEALQQAIRIQSGLRLRADAIHQWQGHKQKETRLSVTSRRIGEIQCSFTYLREWWDQAETKRRAVDYRQQLMAKKANFTFDQWNLRARAQAFQWRREYLQVGRAFDRWLQCAEHDRDMVRRTEEYYEEQTKAKVLRNFRRLHYDSSQMVHLEARARLYLGATTVLRVFDRTIRNRRDQDKQHIKRYLMARYTQVSSARKKRNCFNAIDKWKSLAAEDRVESDMAQELLARKVSHQLTLVVDTWINQADMDQRHMQASQLHRAHEWLETWTAYARDLEQQDTEAWQLWASDKQRQSLKSWSIASLQQSGQAHTALEVQKKHERERRNRVLQYWKQRDDRIHTIVPETRPYPNSLPTAWPRGGWRMTSGRRSMASRNDRAYDYLSTPLETPTRWTGQPFSMSTMMPPGSMAPLREADENDEVFSLAGDEDDVELPASPSLRPASRGPSKFSSLPSTTPVAPVPSHLERGARRPGSATDHGFVVRGTPRRSRMPQFESSQSVPGLSKAGENSESADLSQFQLSQQPLTSRRSFGYKPLNGRTIGPQPSSPEPNLPGVSSKSVGARPFDMQSARPSQLAKFTPARRSVRIQSPRTFSATPQTRPLGVSRSDQFRGRTGTKLPCAEAIKYLLQHSSFALEHSAVVLLEKCAQIVLLDSMKAVLPGNPRSRLQGLASGYWDSRHINTVYDEGEQTLEAIAFDEATGKIATCTLTQVRVYKPLGSREDTLKWALQTTFDIPFPNPDETPCTLSWGSSEELLVATQCIYLFDTKTEPRCLWQKELPSIAKYAILSYDSRYIASTGHHDHLIKVWRRLNFGADQVRFDLTYLRHPNIITSVRWRRPFHVEQASDNVLYTVCLDKCIRVWTPTDTPDGKHWQLWGQVDVSAPSQENPEGVDMRFALVLDGRDFTASVEQAVQARMSDDLNTDDPVALDHLVAIATKNPEICIAFDGKGIMSAWALENVGSTTASSPTLFKVAQVTDVHFELLGKFLPVHETPHTEIQTYCDKESGKVHFMVHAFDGRIGVFSGSVADLFDPTTNDRRLSLQTIWSGHSSSITKIVRNYSGRAVVSRTQDGESIVWKHLLAPQDNSGLALTRASVIPEKGHIHRICVLRKGRFVVFLRHETISLWDCRTRRAALLAQCDYKATGKPLCLIILPRSDVKNYTVAHIATITSEGQGIVWEIQLPSYFDDPKTLVGAGLEELSRFELKDIKNLAYVLPVDPAGSQPVVSGFLDIFARDVAISYTHTGRVDFWTARVDPEQRSVGWLSTCTTETGISQPALVSGSTLKKAALVNMSRSQLTIWDIGGARLEYENNFQEHQVIQDLDWTSTPDGQSILAVGFPYRVILLSQMRFDYLNKGPAWAQIREISIRELTPHPIGDSTWLGDGHLVIGAGNQMFVQDRHVGVSESTKADLRLPLRKDGNLDLFQVVQRFNGPLPVFHPQFLIQCILSGKAKLVRRILVNLYKTLKYHIEGETLDDYLGMDITEFYVPGQSHTLASDRSNGVYLNGNQTDDIDDEDVFTEQTAVSINEKLVKTNIAQLSGHEQIQLADIVECVSLVERHRRSMDENGARFMLLFRQHALRKGRTNEMHLSWREINWAFHSNSQDILVDFVSRQNHGNMLWEHARESGLFMWLTDPTALKAQFELIARNEYTKNEVKNPVDCSLYYLALRKKTILQGLWRMANWNKEQAATHRLLANNFEDPKWRSAALKNAYALLSRRRFEYAAAFFLLADHLHDAVQVCLNQLKDMQLAITISRVYEGDDGPVLRRLLQDTVLPLAAQEGNRWLAAWAFWMLGRKDVAVRALITPVYTLLETPCSPDIKSRLYLTDDPALVVLYSHLRHQTLQTLRGASKITPKVEWEFVLHSAKLYDRMGCDLLGLDIVRNWEFQKSPGPSGLGGEVNPLKLLRRRSSLVVADLPSPTLRFESHRENKKTVKAPPTTFEEPDAGSLLDSFGF</sequence>
<dbReference type="InterPro" id="IPR013665">
    <property type="entry name" value="Sfi1_dom"/>
</dbReference>
<accession>A0A4E9DF18</accession>
<dbReference type="Gene3D" id="2.130.10.10">
    <property type="entry name" value="YVTN repeat-like/Quinoprotein amine dehydrogenase"/>
    <property type="match status" value="1"/>
</dbReference>
<dbReference type="PANTHER" id="PTHR13950:SF9">
    <property type="entry name" value="RABCONNECTIN-3A"/>
    <property type="match status" value="1"/>
</dbReference>
<dbReference type="Pfam" id="PF12234">
    <property type="entry name" value="Rav1p_C"/>
    <property type="match status" value="1"/>
</dbReference>
<organism evidence="5">
    <name type="scientific">Gibberella zeae</name>
    <name type="common">Wheat head blight fungus</name>
    <name type="synonym">Fusarium graminearum</name>
    <dbReference type="NCBI Taxonomy" id="5518"/>
    <lineage>
        <taxon>Eukaryota</taxon>
        <taxon>Fungi</taxon>
        <taxon>Dikarya</taxon>
        <taxon>Ascomycota</taxon>
        <taxon>Pezizomycotina</taxon>
        <taxon>Sordariomycetes</taxon>
        <taxon>Hypocreomycetidae</taxon>
        <taxon>Hypocreales</taxon>
        <taxon>Nectriaceae</taxon>
        <taxon>Fusarium</taxon>
    </lineage>
</organism>
<feature type="compositionally biased region" description="Low complexity" evidence="1">
    <location>
        <begin position="153"/>
        <end position="170"/>
    </location>
</feature>